<name>A0ABW6AMX6_9BACT</name>
<dbReference type="Proteomes" id="UP001597512">
    <property type="component" value="Unassembled WGS sequence"/>
</dbReference>
<evidence type="ECO:0000256" key="1">
    <source>
        <dbReference type="SAM" id="Phobius"/>
    </source>
</evidence>
<sequence>MIVLSFSLISSLFFKEQWLWMDEVLSYLLISDPSVAHMNDAVVSGMDANPPLFANLYWLIGHSISLNPMFLRAVSVVIFASTITLFYRYTTTLIGTPVANFVLITAIVGLTYLNLTLSTQIRTYSLFLLIGFGYFVVLHRLIASPNQIKLLIAHCLLGILLVFTHNFGLFYVAVSGAFFAILFVWSRQRQYLFVLAAHALIGLVWLLLWFPDFAIQTEAGKPHSWILLPTFSSFFSTVGELAPTLSSKLERQPLLVFLPILRFVLVVGLFAYIALPRLKNNFQAIKNDKPFMFYLLSGWIYLATIGLALLVSFVHTSVFVSRYLWPSHLLVVYQLVYAWYVLGERWHIRIRISVWGLRLIPVYMVLLAGFLFYQNRRVVVFPDVLQYLPQLDKRYPVFVESAHYFLPIWFHDKTTNVRYLLDWETAVREGNMLNATVEYNILKSVRDKYKVAGILPAQSFNPIAVPHFYVIDEGALYQIEHFIQTGQVRVIRQLPIGLSGHRLLECTFQPLHQAVGFQQYK</sequence>
<feature type="transmembrane region" description="Helical" evidence="1">
    <location>
        <begin position="254"/>
        <end position="275"/>
    </location>
</feature>
<comment type="caution">
    <text evidence="2">The sequence shown here is derived from an EMBL/GenBank/DDBJ whole genome shotgun (WGS) entry which is preliminary data.</text>
</comment>
<keyword evidence="3" id="KW-1185">Reference proteome</keyword>
<evidence type="ECO:0000313" key="2">
    <source>
        <dbReference type="EMBL" id="MFD2936581.1"/>
    </source>
</evidence>
<dbReference type="RefSeq" id="WP_381505499.1">
    <property type="nucleotide sequence ID" value="NZ_JBHUOM010000023.1"/>
</dbReference>
<evidence type="ECO:0000313" key="3">
    <source>
        <dbReference type="Proteomes" id="UP001597512"/>
    </source>
</evidence>
<keyword evidence="1" id="KW-0472">Membrane</keyword>
<keyword evidence="1" id="KW-0812">Transmembrane</keyword>
<feature type="transmembrane region" description="Helical" evidence="1">
    <location>
        <begin position="155"/>
        <end position="185"/>
    </location>
</feature>
<feature type="transmembrane region" description="Helical" evidence="1">
    <location>
        <begin position="291"/>
        <end position="311"/>
    </location>
</feature>
<feature type="transmembrane region" description="Helical" evidence="1">
    <location>
        <begin position="121"/>
        <end position="143"/>
    </location>
</feature>
<feature type="transmembrane region" description="Helical" evidence="1">
    <location>
        <begin position="323"/>
        <end position="342"/>
    </location>
</feature>
<gene>
    <name evidence="2" type="ORF">ACFS25_22555</name>
</gene>
<protein>
    <recommendedName>
        <fullName evidence="4">Glycosyltransferase RgtA/B/C/D-like domain-containing protein</fullName>
    </recommendedName>
</protein>
<organism evidence="2 3">
    <name type="scientific">Spirosoma flavum</name>
    <dbReference type="NCBI Taxonomy" id="2048557"/>
    <lineage>
        <taxon>Bacteria</taxon>
        <taxon>Pseudomonadati</taxon>
        <taxon>Bacteroidota</taxon>
        <taxon>Cytophagia</taxon>
        <taxon>Cytophagales</taxon>
        <taxon>Cytophagaceae</taxon>
        <taxon>Spirosoma</taxon>
    </lineage>
</organism>
<feature type="transmembrane region" description="Helical" evidence="1">
    <location>
        <begin position="94"/>
        <end position="115"/>
    </location>
</feature>
<feature type="transmembrane region" description="Helical" evidence="1">
    <location>
        <begin position="222"/>
        <end position="242"/>
    </location>
</feature>
<feature type="transmembrane region" description="Helical" evidence="1">
    <location>
        <begin position="354"/>
        <end position="373"/>
    </location>
</feature>
<dbReference type="EMBL" id="JBHUOM010000023">
    <property type="protein sequence ID" value="MFD2936581.1"/>
    <property type="molecule type" value="Genomic_DNA"/>
</dbReference>
<reference evidence="3" key="1">
    <citation type="journal article" date="2019" name="Int. J. Syst. Evol. Microbiol.">
        <title>The Global Catalogue of Microorganisms (GCM) 10K type strain sequencing project: providing services to taxonomists for standard genome sequencing and annotation.</title>
        <authorList>
            <consortium name="The Broad Institute Genomics Platform"/>
            <consortium name="The Broad Institute Genome Sequencing Center for Infectious Disease"/>
            <person name="Wu L."/>
            <person name="Ma J."/>
        </authorList>
    </citation>
    <scope>NUCLEOTIDE SEQUENCE [LARGE SCALE GENOMIC DNA]</scope>
    <source>
        <strain evidence="3">KCTC 52490</strain>
    </source>
</reference>
<proteinExistence type="predicted"/>
<feature type="transmembrane region" description="Helical" evidence="1">
    <location>
        <begin position="69"/>
        <end position="87"/>
    </location>
</feature>
<keyword evidence="1" id="KW-1133">Transmembrane helix</keyword>
<evidence type="ECO:0008006" key="4">
    <source>
        <dbReference type="Google" id="ProtNLM"/>
    </source>
</evidence>
<accession>A0ABW6AMX6</accession>
<feature type="transmembrane region" description="Helical" evidence="1">
    <location>
        <begin position="191"/>
        <end position="210"/>
    </location>
</feature>